<comment type="caution">
    <text evidence="1">The sequence shown here is derived from an EMBL/GenBank/DDBJ whole genome shotgun (WGS) entry which is preliminary data.</text>
</comment>
<reference evidence="2" key="1">
    <citation type="journal article" date="2019" name="Int. J. Syst. Evol. Microbiol.">
        <title>The Global Catalogue of Microorganisms (GCM) 10K type strain sequencing project: providing services to taxonomists for standard genome sequencing and annotation.</title>
        <authorList>
            <consortium name="The Broad Institute Genomics Platform"/>
            <consortium name="The Broad Institute Genome Sequencing Center for Infectious Disease"/>
            <person name="Wu L."/>
            <person name="Ma J."/>
        </authorList>
    </citation>
    <scope>NUCLEOTIDE SEQUENCE [LARGE SCALE GENOMIC DNA]</scope>
    <source>
        <strain evidence="2">JCM 16242</strain>
    </source>
</reference>
<proteinExistence type="predicted"/>
<dbReference type="Proteomes" id="UP001500657">
    <property type="component" value="Unassembled WGS sequence"/>
</dbReference>
<sequence length="83" mass="9176">MSLLPFPQAVPHDTDAFTDFVVHAQLMLDPATPEAVRREAEPRLLAQLPTLVALGVFDLFAIRDVALRNLVQDELALLRTRAG</sequence>
<dbReference type="EMBL" id="BAAAFO010000002">
    <property type="protein sequence ID" value="GAA0247244.1"/>
    <property type="molecule type" value="Genomic_DNA"/>
</dbReference>
<evidence type="ECO:0000313" key="2">
    <source>
        <dbReference type="Proteomes" id="UP001500657"/>
    </source>
</evidence>
<evidence type="ECO:0000313" key="1">
    <source>
        <dbReference type="EMBL" id="GAA0247244.1"/>
    </source>
</evidence>
<accession>A0ABP3E2A1</accession>
<name>A0ABP3E2A1_9GAMM</name>
<organism evidence="1 2">
    <name type="scientific">Rhodanobacter caeni</name>
    <dbReference type="NCBI Taxonomy" id="657654"/>
    <lineage>
        <taxon>Bacteria</taxon>
        <taxon>Pseudomonadati</taxon>
        <taxon>Pseudomonadota</taxon>
        <taxon>Gammaproteobacteria</taxon>
        <taxon>Lysobacterales</taxon>
        <taxon>Rhodanobacteraceae</taxon>
        <taxon>Rhodanobacter</taxon>
    </lineage>
</organism>
<keyword evidence="2" id="KW-1185">Reference proteome</keyword>
<protein>
    <submittedName>
        <fullName evidence="1">Uncharacterized protein</fullName>
    </submittedName>
</protein>
<gene>
    <name evidence="1" type="ORF">GCM10009126_10980</name>
</gene>
<dbReference type="RefSeq" id="WP_343881020.1">
    <property type="nucleotide sequence ID" value="NZ_BAAAFO010000002.1"/>
</dbReference>